<organism evidence="2 3">
    <name type="scientific">Hibiscus syriacus</name>
    <name type="common">Rose of Sharon</name>
    <dbReference type="NCBI Taxonomy" id="106335"/>
    <lineage>
        <taxon>Eukaryota</taxon>
        <taxon>Viridiplantae</taxon>
        <taxon>Streptophyta</taxon>
        <taxon>Embryophyta</taxon>
        <taxon>Tracheophyta</taxon>
        <taxon>Spermatophyta</taxon>
        <taxon>Magnoliopsida</taxon>
        <taxon>eudicotyledons</taxon>
        <taxon>Gunneridae</taxon>
        <taxon>Pentapetalae</taxon>
        <taxon>rosids</taxon>
        <taxon>malvids</taxon>
        <taxon>Malvales</taxon>
        <taxon>Malvaceae</taxon>
        <taxon>Malvoideae</taxon>
        <taxon>Hibiscus</taxon>
    </lineage>
</organism>
<reference evidence="2" key="1">
    <citation type="submission" date="2019-09" db="EMBL/GenBank/DDBJ databases">
        <title>Draft genome information of white flower Hibiscus syriacus.</title>
        <authorList>
            <person name="Kim Y.-M."/>
        </authorList>
    </citation>
    <scope>NUCLEOTIDE SEQUENCE [LARGE SCALE GENOMIC DNA]</scope>
    <source>
        <strain evidence="2">YM2019G1</strain>
    </source>
</reference>
<gene>
    <name evidence="2" type="ORF">F3Y22_tig00112225pilonHSYRG00025</name>
</gene>
<dbReference type="AlphaFoldDB" id="A0A6A2X4G6"/>
<accession>A0A6A2X4G6</accession>
<keyword evidence="3" id="KW-1185">Reference proteome</keyword>
<dbReference type="Proteomes" id="UP000436088">
    <property type="component" value="Unassembled WGS sequence"/>
</dbReference>
<feature type="region of interest" description="Disordered" evidence="1">
    <location>
        <begin position="1"/>
        <end position="29"/>
    </location>
</feature>
<evidence type="ECO:0000313" key="2">
    <source>
        <dbReference type="EMBL" id="KAE8669678.1"/>
    </source>
</evidence>
<proteinExistence type="predicted"/>
<protein>
    <submittedName>
        <fullName evidence="2">Uncharacterized protein</fullName>
    </submittedName>
</protein>
<evidence type="ECO:0000313" key="3">
    <source>
        <dbReference type="Proteomes" id="UP000436088"/>
    </source>
</evidence>
<sequence length="80" mass="8991">MESSSTSFSLSKRRKTVDSKESQELDLTSPDVELRNAARFLSNSRNKPFAFSNSGGASVAKEMYFKPQLWQPILDKQSAM</sequence>
<comment type="caution">
    <text evidence="2">The sequence shown here is derived from an EMBL/GenBank/DDBJ whole genome shotgun (WGS) entry which is preliminary data.</text>
</comment>
<name>A0A6A2X4G6_HIBSY</name>
<feature type="compositionally biased region" description="Low complexity" evidence="1">
    <location>
        <begin position="1"/>
        <end position="10"/>
    </location>
</feature>
<dbReference type="EMBL" id="VEPZ02001522">
    <property type="protein sequence ID" value="KAE8669678.1"/>
    <property type="molecule type" value="Genomic_DNA"/>
</dbReference>
<evidence type="ECO:0000256" key="1">
    <source>
        <dbReference type="SAM" id="MobiDB-lite"/>
    </source>
</evidence>